<protein>
    <submittedName>
        <fullName evidence="1">Uncharacterized protein</fullName>
    </submittedName>
</protein>
<name>A0A392PGQ3_9FABA</name>
<dbReference type="EMBL" id="LXQA010078336">
    <property type="protein sequence ID" value="MCI10974.1"/>
    <property type="molecule type" value="Genomic_DNA"/>
</dbReference>
<organism evidence="1 2">
    <name type="scientific">Trifolium medium</name>
    <dbReference type="NCBI Taxonomy" id="97028"/>
    <lineage>
        <taxon>Eukaryota</taxon>
        <taxon>Viridiplantae</taxon>
        <taxon>Streptophyta</taxon>
        <taxon>Embryophyta</taxon>
        <taxon>Tracheophyta</taxon>
        <taxon>Spermatophyta</taxon>
        <taxon>Magnoliopsida</taxon>
        <taxon>eudicotyledons</taxon>
        <taxon>Gunneridae</taxon>
        <taxon>Pentapetalae</taxon>
        <taxon>rosids</taxon>
        <taxon>fabids</taxon>
        <taxon>Fabales</taxon>
        <taxon>Fabaceae</taxon>
        <taxon>Papilionoideae</taxon>
        <taxon>50 kb inversion clade</taxon>
        <taxon>NPAAA clade</taxon>
        <taxon>Hologalegina</taxon>
        <taxon>IRL clade</taxon>
        <taxon>Trifolieae</taxon>
        <taxon>Trifolium</taxon>
    </lineage>
</organism>
<accession>A0A392PGQ3</accession>
<comment type="caution">
    <text evidence="1">The sequence shown here is derived from an EMBL/GenBank/DDBJ whole genome shotgun (WGS) entry which is preliminary data.</text>
</comment>
<keyword evidence="2" id="KW-1185">Reference proteome</keyword>
<dbReference type="AlphaFoldDB" id="A0A392PGQ3"/>
<sequence length="40" mass="4750">MGYHILWIWESCMPIPFKHYQQGVLLGSNCRFGFMDRLSS</sequence>
<reference evidence="1 2" key="1">
    <citation type="journal article" date="2018" name="Front. Plant Sci.">
        <title>Red Clover (Trifolium pratense) and Zigzag Clover (T. medium) - A Picture of Genomic Similarities and Differences.</title>
        <authorList>
            <person name="Dluhosova J."/>
            <person name="Istvanek J."/>
            <person name="Nedelnik J."/>
            <person name="Repkova J."/>
        </authorList>
    </citation>
    <scope>NUCLEOTIDE SEQUENCE [LARGE SCALE GENOMIC DNA]</scope>
    <source>
        <strain evidence="2">cv. 10/8</strain>
        <tissue evidence="1">Leaf</tissue>
    </source>
</reference>
<evidence type="ECO:0000313" key="1">
    <source>
        <dbReference type="EMBL" id="MCI10974.1"/>
    </source>
</evidence>
<evidence type="ECO:0000313" key="2">
    <source>
        <dbReference type="Proteomes" id="UP000265520"/>
    </source>
</evidence>
<dbReference type="Proteomes" id="UP000265520">
    <property type="component" value="Unassembled WGS sequence"/>
</dbReference>
<proteinExistence type="predicted"/>